<dbReference type="SUPFAM" id="SSF55347">
    <property type="entry name" value="Glyceraldehyde-3-phosphate dehydrogenase-like, C-terminal domain"/>
    <property type="match status" value="1"/>
</dbReference>
<dbReference type="PANTHER" id="PTHR43818:SF5">
    <property type="entry name" value="OXIDOREDUCTASE FAMILY PROTEIN"/>
    <property type="match status" value="1"/>
</dbReference>
<dbReference type="PROSITE" id="PS51318">
    <property type="entry name" value="TAT"/>
    <property type="match status" value="1"/>
</dbReference>
<feature type="domain" description="Gfo/Idh/MocA-like oxidoreductase bacterial type C-terminal" evidence="2">
    <location>
        <begin position="240"/>
        <end position="471"/>
    </location>
</feature>
<dbReference type="AlphaFoldDB" id="A0A286RF19"/>
<feature type="domain" description="Gfo/Idh/MocA-like oxidoreductase N-terminal" evidence="1">
    <location>
        <begin position="76"/>
        <end position="194"/>
    </location>
</feature>
<evidence type="ECO:0000313" key="3">
    <source>
        <dbReference type="EMBL" id="ASV74555.1"/>
    </source>
</evidence>
<reference evidence="3 4" key="1">
    <citation type="journal article" name="Front. Microbiol.">
        <title>Sugar Metabolism of the First Thermophilic Planctomycete Thermogutta terrifontis: Comparative Genomic and Transcriptomic Approaches.</title>
        <authorList>
            <person name="Elcheninov A.G."/>
            <person name="Menzel P."/>
            <person name="Gudbergsdottir S.R."/>
            <person name="Slesarev A.I."/>
            <person name="Kadnikov V.V."/>
            <person name="Krogh A."/>
            <person name="Bonch-Osmolovskaya E.A."/>
            <person name="Peng X."/>
            <person name="Kublanov I.V."/>
        </authorList>
    </citation>
    <scope>NUCLEOTIDE SEQUENCE [LARGE SCALE GENOMIC DNA]</scope>
    <source>
        <strain evidence="3 4">R1</strain>
    </source>
</reference>
<dbReference type="Gene3D" id="3.40.50.720">
    <property type="entry name" value="NAD(P)-binding Rossmann-like Domain"/>
    <property type="match status" value="1"/>
</dbReference>
<proteinExistence type="predicted"/>
<dbReference type="Proteomes" id="UP000215086">
    <property type="component" value="Chromosome"/>
</dbReference>
<organism evidence="3 4">
    <name type="scientific">Thermogutta terrifontis</name>
    <dbReference type="NCBI Taxonomy" id="1331910"/>
    <lineage>
        <taxon>Bacteria</taxon>
        <taxon>Pseudomonadati</taxon>
        <taxon>Planctomycetota</taxon>
        <taxon>Planctomycetia</taxon>
        <taxon>Pirellulales</taxon>
        <taxon>Thermoguttaceae</taxon>
        <taxon>Thermogutta</taxon>
    </lineage>
</organism>
<keyword evidence="4" id="KW-1185">Reference proteome</keyword>
<evidence type="ECO:0000259" key="2">
    <source>
        <dbReference type="Pfam" id="PF19051"/>
    </source>
</evidence>
<dbReference type="Pfam" id="PF19051">
    <property type="entry name" value="GFO_IDH_MocA_C2"/>
    <property type="match status" value="1"/>
</dbReference>
<dbReference type="InterPro" id="IPR043906">
    <property type="entry name" value="Gfo/Idh/MocA_OxRdtase_bact_C"/>
</dbReference>
<dbReference type="KEGG" id="ttf:THTE_1953"/>
<dbReference type="GO" id="GO:0000166">
    <property type="term" value="F:nucleotide binding"/>
    <property type="evidence" value="ECO:0007669"/>
    <property type="project" value="InterPro"/>
</dbReference>
<dbReference type="SUPFAM" id="SSF51735">
    <property type="entry name" value="NAD(P)-binding Rossmann-fold domains"/>
    <property type="match status" value="1"/>
</dbReference>
<gene>
    <name evidence="3" type="ORF">THTE_1953</name>
</gene>
<dbReference type="InterPro" id="IPR000683">
    <property type="entry name" value="Gfo/Idh/MocA-like_OxRdtase_N"/>
</dbReference>
<dbReference type="InterPro" id="IPR036291">
    <property type="entry name" value="NAD(P)-bd_dom_sf"/>
</dbReference>
<dbReference type="InterPro" id="IPR006311">
    <property type="entry name" value="TAT_signal"/>
</dbReference>
<name>A0A286RF19_9BACT</name>
<dbReference type="Gene3D" id="3.30.360.10">
    <property type="entry name" value="Dihydrodipicolinate Reductase, domain 2"/>
    <property type="match status" value="1"/>
</dbReference>
<keyword evidence="3" id="KW-0560">Oxidoreductase</keyword>
<dbReference type="Pfam" id="PF01408">
    <property type="entry name" value="GFO_IDH_MocA"/>
    <property type="match status" value="1"/>
</dbReference>
<accession>A0A286RF19</accession>
<dbReference type="GO" id="GO:0050112">
    <property type="term" value="F:inositol 2-dehydrogenase (NAD+) activity"/>
    <property type="evidence" value="ECO:0007669"/>
    <property type="project" value="UniProtKB-EC"/>
</dbReference>
<dbReference type="InterPro" id="IPR050463">
    <property type="entry name" value="Gfo/Idh/MocA_oxidrdct_glycsds"/>
</dbReference>
<evidence type="ECO:0000259" key="1">
    <source>
        <dbReference type="Pfam" id="PF01408"/>
    </source>
</evidence>
<evidence type="ECO:0000313" key="4">
    <source>
        <dbReference type="Proteomes" id="UP000215086"/>
    </source>
</evidence>
<dbReference type="EC" id="1.1.1.18" evidence="3"/>
<dbReference type="PANTHER" id="PTHR43818">
    <property type="entry name" value="BCDNA.GH03377"/>
    <property type="match status" value="1"/>
</dbReference>
<sequence length="479" mass="53407">MDPKRNYTILAEVFTFTPSILRPMTGDPAMNKPDRLSRRSFLDRTALLGGAGMMVPTFIPGAVLGEGGTSGASEKVRVGLIGCGGMGQANLANTAQHPDVVVAAAADPWESRLDAVLKKYPGCKGFKDYRELLDQKDVDAVIIASPPHWHCLHAIHSCEAGKDIYLQKPMTLHLGESLAVRNAVKKHNRISQIGTQIHASENYRRVVEKIRAGFIGQVSVVRTFNVMNQGPEGVGRDPGTPCPPDLNWELWIGPAPMRPYNRILASSSYYHCSWMDYSGGWTPGMAPHIIDLPIWALDLKYPLRVHCSGGRYIIRDDGDAPDVQEILWQYPNLTMTWMCNLVNSYGFDLHGNPVPQRRLGIYFHGVDGTLYANYTMHQVVPEGDRMKDREPPPASIPPSPGHELEWINCVKTREQPSCSVFYHVRVDVPIVLGNLAYRLGRSLTFDPDSEQIVGDEEAARLAVPVYRKPWRFPEEYLKG</sequence>
<dbReference type="EMBL" id="CP018477">
    <property type="protein sequence ID" value="ASV74555.1"/>
    <property type="molecule type" value="Genomic_DNA"/>
</dbReference>
<protein>
    <submittedName>
        <fullName evidence="3">Myo-inositol 2-dehydrogenase</fullName>
        <ecNumber evidence="3">1.1.1.18</ecNumber>
    </submittedName>
</protein>